<dbReference type="Proteomes" id="UP000029482">
    <property type="component" value="Chromosome"/>
</dbReference>
<name>A0A089X120_STRGA</name>
<organism evidence="1 2">
    <name type="scientific">Streptomyces glaucescens</name>
    <dbReference type="NCBI Taxonomy" id="1907"/>
    <lineage>
        <taxon>Bacteria</taxon>
        <taxon>Bacillati</taxon>
        <taxon>Actinomycetota</taxon>
        <taxon>Actinomycetes</taxon>
        <taxon>Kitasatosporales</taxon>
        <taxon>Streptomycetaceae</taxon>
        <taxon>Streptomyces</taxon>
    </lineage>
</organism>
<keyword evidence="2" id="KW-1185">Reference proteome</keyword>
<accession>A0A089X120</accession>
<gene>
    <name evidence="1" type="ORF">SGLAU_03635</name>
</gene>
<evidence type="ECO:0000313" key="1">
    <source>
        <dbReference type="EMBL" id="AIR96753.1"/>
    </source>
</evidence>
<proteinExistence type="predicted"/>
<dbReference type="EMBL" id="CP009438">
    <property type="protein sequence ID" value="AIR96753.1"/>
    <property type="molecule type" value="Genomic_DNA"/>
</dbReference>
<dbReference type="eggNOG" id="ENOG50302NB">
    <property type="taxonomic scope" value="Bacteria"/>
</dbReference>
<dbReference type="RefSeq" id="WP_043498298.1">
    <property type="nucleotide sequence ID" value="NZ_CP009438.1"/>
</dbReference>
<reference evidence="2" key="1">
    <citation type="journal article" date="2015" name="J. Biotechnol.">
        <title>Complete genome sequence of the actinobacterium Streptomyces glaucescens GLA.O (DSM 40922) consisting of a linear chromosome and one linear plasmid.</title>
        <authorList>
            <person name="Ortseifen V."/>
            <person name="Winkler A."/>
            <person name="Albersmeier A."/>
            <person name="Wendler S."/>
            <person name="Puhler A."/>
            <person name="Kalinowski J."/>
            <person name="Ruckert C."/>
        </authorList>
    </citation>
    <scope>NUCLEOTIDE SEQUENCE [LARGE SCALE GENOMIC DNA]</scope>
    <source>
        <strain evidence="2">DSM 40922 / GLA O</strain>
    </source>
</reference>
<dbReference type="AlphaFoldDB" id="A0A089X120"/>
<sequence length="108" mass="12633">MTHRWRPRVHLLTGGPDWEQRQATVKSVPFSRRQKEARKPLLALMEELREAVERGDWASARAARSAAWGEVNRLADNLTTEERKHLWRYKRRIVAGEVRDHAQRAGRG</sequence>
<evidence type="ECO:0000313" key="2">
    <source>
        <dbReference type="Proteomes" id="UP000029482"/>
    </source>
</evidence>
<protein>
    <submittedName>
        <fullName evidence="1">Uncharacterized protein</fullName>
    </submittedName>
</protein>
<dbReference type="KEGG" id="sgu:SGLAU_03635"/>
<dbReference type="HOGENOM" id="CLU_2195441_0_0_11"/>